<comment type="caution">
    <text evidence="7">The sequence shown here is derived from an EMBL/GenBank/DDBJ whole genome shotgun (WGS) entry which is preliminary data.</text>
</comment>
<dbReference type="OrthoDB" id="2123952at2759"/>
<dbReference type="Proteomes" id="UP001151582">
    <property type="component" value="Unassembled WGS sequence"/>
</dbReference>
<feature type="domain" description="Xylanolytic transcriptional activator regulatory" evidence="6">
    <location>
        <begin position="51"/>
        <end position="194"/>
    </location>
</feature>
<keyword evidence="8" id="KW-1185">Reference proteome</keyword>
<proteinExistence type="predicted"/>
<evidence type="ECO:0000256" key="3">
    <source>
        <dbReference type="ARBA" id="ARBA00023015"/>
    </source>
</evidence>
<protein>
    <recommendedName>
        <fullName evidence="6">Xylanolytic transcriptional activator regulatory domain-containing protein</fullName>
    </recommendedName>
</protein>
<evidence type="ECO:0000256" key="4">
    <source>
        <dbReference type="ARBA" id="ARBA00023163"/>
    </source>
</evidence>
<dbReference type="InterPro" id="IPR007219">
    <property type="entry name" value="XnlR_reg_dom"/>
</dbReference>
<evidence type="ECO:0000256" key="5">
    <source>
        <dbReference type="ARBA" id="ARBA00023242"/>
    </source>
</evidence>
<dbReference type="PANTHER" id="PTHR47338">
    <property type="entry name" value="ZN(II)2CYS6 TRANSCRIPTION FACTOR (EUROFUNG)-RELATED"/>
    <property type="match status" value="1"/>
</dbReference>
<organism evidence="7 8">
    <name type="scientific">Dimargaris verticillata</name>
    <dbReference type="NCBI Taxonomy" id="2761393"/>
    <lineage>
        <taxon>Eukaryota</taxon>
        <taxon>Fungi</taxon>
        <taxon>Fungi incertae sedis</taxon>
        <taxon>Zoopagomycota</taxon>
        <taxon>Kickxellomycotina</taxon>
        <taxon>Dimargaritomycetes</taxon>
        <taxon>Dimargaritales</taxon>
        <taxon>Dimargaritaceae</taxon>
        <taxon>Dimargaris</taxon>
    </lineage>
</organism>
<comment type="subcellular location">
    <subcellularLocation>
        <location evidence="1">Nucleus</location>
    </subcellularLocation>
</comment>
<dbReference type="CDD" id="cd12148">
    <property type="entry name" value="fungal_TF_MHR"/>
    <property type="match status" value="1"/>
</dbReference>
<dbReference type="GO" id="GO:0008270">
    <property type="term" value="F:zinc ion binding"/>
    <property type="evidence" value="ECO:0007669"/>
    <property type="project" value="InterPro"/>
</dbReference>
<evidence type="ECO:0000313" key="7">
    <source>
        <dbReference type="EMBL" id="KAJ1983743.1"/>
    </source>
</evidence>
<dbReference type="AlphaFoldDB" id="A0A9W8B6V7"/>
<dbReference type="GO" id="GO:0000981">
    <property type="term" value="F:DNA-binding transcription factor activity, RNA polymerase II-specific"/>
    <property type="evidence" value="ECO:0007669"/>
    <property type="project" value="InterPro"/>
</dbReference>
<dbReference type="EMBL" id="JANBQB010000042">
    <property type="protein sequence ID" value="KAJ1983743.1"/>
    <property type="molecule type" value="Genomic_DNA"/>
</dbReference>
<sequence>MCAIPTLTHYSDHPSTSEDLATIEGGVAALMSLPKEIIVQSDIKPWFIADYFEYFHYQAPVVHKWSFLLWLHQNDLPPILLYSAYSITARFSKRPQVVIHEGFTAGSRYLDMAGEMIDKQKYNPTLETLQASIICSVACTVTGEIERFFKYARQTLYLIRRMDLYNIVTNATPEQLAAMPEEEAIILESARRCYISGLAIGVLIKYFFDSTHLSIGYDPHKVLWYNDDRQWFETQLDPAKLKQPPADGNFVGTCYYWMARWAFLLPELTLFARAVKRGDYNSPAELLKVAKESARDASRDAQRITEMYEAGERNYEYWQMSYYVGCMAFMHYTRFDINIIIYNSVYKAQLSHDQHLQVLRGIASAVQSLVTVLDQTSIMPLEYSASWMPLYVVRMSK</sequence>
<keyword evidence="5" id="KW-0539">Nucleus</keyword>
<evidence type="ECO:0000259" key="6">
    <source>
        <dbReference type="Pfam" id="PF04082"/>
    </source>
</evidence>
<dbReference type="InterPro" id="IPR050815">
    <property type="entry name" value="TF_fung"/>
</dbReference>
<reference evidence="7" key="1">
    <citation type="submission" date="2022-07" db="EMBL/GenBank/DDBJ databases">
        <title>Phylogenomic reconstructions and comparative analyses of Kickxellomycotina fungi.</title>
        <authorList>
            <person name="Reynolds N.K."/>
            <person name="Stajich J.E."/>
            <person name="Barry K."/>
            <person name="Grigoriev I.V."/>
            <person name="Crous P."/>
            <person name="Smith M.E."/>
        </authorList>
    </citation>
    <scope>NUCLEOTIDE SEQUENCE</scope>
    <source>
        <strain evidence="7">RSA 567</strain>
    </source>
</reference>
<dbReference type="GO" id="GO:0003677">
    <property type="term" value="F:DNA binding"/>
    <property type="evidence" value="ECO:0007669"/>
    <property type="project" value="InterPro"/>
</dbReference>
<name>A0A9W8B6V7_9FUNG</name>
<gene>
    <name evidence="7" type="ORF">H4R34_001075</name>
</gene>
<evidence type="ECO:0000256" key="1">
    <source>
        <dbReference type="ARBA" id="ARBA00004123"/>
    </source>
</evidence>
<keyword evidence="4" id="KW-0804">Transcription</keyword>
<dbReference type="GO" id="GO:0006351">
    <property type="term" value="P:DNA-templated transcription"/>
    <property type="evidence" value="ECO:0007669"/>
    <property type="project" value="InterPro"/>
</dbReference>
<evidence type="ECO:0000313" key="8">
    <source>
        <dbReference type="Proteomes" id="UP001151582"/>
    </source>
</evidence>
<dbReference type="PANTHER" id="PTHR47338:SF5">
    <property type="entry name" value="ZN(II)2CYS6 TRANSCRIPTION FACTOR (EUROFUNG)"/>
    <property type="match status" value="1"/>
</dbReference>
<keyword evidence="3" id="KW-0805">Transcription regulation</keyword>
<dbReference type="Pfam" id="PF04082">
    <property type="entry name" value="Fungal_trans"/>
    <property type="match status" value="1"/>
</dbReference>
<evidence type="ECO:0000256" key="2">
    <source>
        <dbReference type="ARBA" id="ARBA00022723"/>
    </source>
</evidence>
<dbReference type="GO" id="GO:0005634">
    <property type="term" value="C:nucleus"/>
    <property type="evidence" value="ECO:0007669"/>
    <property type="project" value="UniProtKB-SubCell"/>
</dbReference>
<keyword evidence="2" id="KW-0479">Metal-binding</keyword>
<accession>A0A9W8B6V7</accession>